<sequence length="73" mass="7820">MDHYFTTQQGAIRRLMGLMRGATGTSGPSIVVGKRKDGAEVNGISEVLSGVRAGRIASFFHSSPTDRHVVFVT</sequence>
<organism evidence="1 2">
    <name type="scientific">Caballeronia glebae</name>
    <dbReference type="NCBI Taxonomy" id="1777143"/>
    <lineage>
        <taxon>Bacteria</taxon>
        <taxon>Pseudomonadati</taxon>
        <taxon>Pseudomonadota</taxon>
        <taxon>Betaproteobacteria</taxon>
        <taxon>Burkholderiales</taxon>
        <taxon>Burkholderiaceae</taxon>
        <taxon>Caballeronia</taxon>
    </lineage>
</organism>
<reference evidence="1" key="1">
    <citation type="submission" date="2016-01" db="EMBL/GenBank/DDBJ databases">
        <authorList>
            <person name="Peeters C."/>
        </authorList>
    </citation>
    <scope>NUCLEOTIDE SEQUENCE [LARGE SCALE GENOMIC DNA]</scope>
    <source>
        <strain evidence="1">LMG 29325</strain>
    </source>
</reference>
<dbReference type="Proteomes" id="UP000054596">
    <property type="component" value="Unassembled WGS sequence"/>
</dbReference>
<dbReference type="RefSeq" id="WP_062639683.1">
    <property type="nucleotide sequence ID" value="NZ_FCOJ02000062.1"/>
</dbReference>
<dbReference type="AlphaFoldDB" id="A0A158CYS7"/>
<dbReference type="OrthoDB" id="9133536at2"/>
<protein>
    <submittedName>
        <fullName evidence="1">Uncharacterized protein</fullName>
    </submittedName>
</protein>
<dbReference type="Gene3D" id="1.10.150.610">
    <property type="match status" value="1"/>
</dbReference>
<accession>A0A158CYS7</accession>
<dbReference type="EMBL" id="FCOJ02000062">
    <property type="protein sequence ID" value="SAK87514.1"/>
    <property type="molecule type" value="Genomic_DNA"/>
</dbReference>
<name>A0A158CYS7_9BURK</name>
<proteinExistence type="predicted"/>
<keyword evidence="2" id="KW-1185">Reference proteome</keyword>
<evidence type="ECO:0000313" key="1">
    <source>
        <dbReference type="EMBL" id="SAK87514.1"/>
    </source>
</evidence>
<evidence type="ECO:0000313" key="2">
    <source>
        <dbReference type="Proteomes" id="UP000054596"/>
    </source>
</evidence>
<gene>
    <name evidence="1" type="ORF">AWB82_06023</name>
</gene>
<comment type="caution">
    <text evidence="1">The sequence shown here is derived from an EMBL/GenBank/DDBJ whole genome shotgun (WGS) entry which is preliminary data.</text>
</comment>